<evidence type="ECO:0000259" key="13">
    <source>
        <dbReference type="Pfam" id="PF00696"/>
    </source>
</evidence>
<dbReference type="CDD" id="cd04911">
    <property type="entry name" value="ACT_AKiii-YclM-BS_1"/>
    <property type="match status" value="1"/>
</dbReference>
<dbReference type="AlphaFoldDB" id="A0A2K0A8D6"/>
<dbReference type="FunFam" id="3.30.2130.10:FF:000001">
    <property type="entry name" value="Bifunctional aspartokinase/homoserine dehydrogenase"/>
    <property type="match status" value="1"/>
</dbReference>
<dbReference type="InterPro" id="IPR018042">
    <property type="entry name" value="Aspartate_kinase_CS"/>
</dbReference>
<evidence type="ECO:0000256" key="11">
    <source>
        <dbReference type="RuleBase" id="RU003448"/>
    </source>
</evidence>
<comment type="pathway">
    <text evidence="2 12">Amino-acid biosynthesis; L-lysine biosynthesis via DAP pathway; (S)-tetrahydrodipicolinate from L-aspartate: step 1/4.</text>
</comment>
<dbReference type="PIRSF" id="PIRSF000726">
    <property type="entry name" value="Asp_kin"/>
    <property type="match status" value="1"/>
</dbReference>
<dbReference type="PANTHER" id="PTHR21499">
    <property type="entry name" value="ASPARTATE KINASE"/>
    <property type="match status" value="1"/>
</dbReference>
<organism evidence="15 16">
    <name type="scientific">Staphylococcus haemolyticus</name>
    <dbReference type="NCBI Taxonomy" id="1283"/>
    <lineage>
        <taxon>Bacteria</taxon>
        <taxon>Bacillati</taxon>
        <taxon>Bacillota</taxon>
        <taxon>Bacilli</taxon>
        <taxon>Bacillales</taxon>
        <taxon>Staphylococcaceae</taxon>
        <taxon>Staphylococcus</taxon>
    </lineage>
</organism>
<dbReference type="GO" id="GO:0005524">
    <property type="term" value="F:ATP binding"/>
    <property type="evidence" value="ECO:0007669"/>
    <property type="project" value="UniProtKB-KW"/>
</dbReference>
<dbReference type="InterPro" id="IPR045865">
    <property type="entry name" value="ACT-like_dom_sf"/>
</dbReference>
<evidence type="ECO:0000256" key="8">
    <source>
        <dbReference type="ARBA" id="ARBA00022915"/>
    </source>
</evidence>
<evidence type="ECO:0000313" key="16">
    <source>
        <dbReference type="Proteomes" id="UP000053523"/>
    </source>
</evidence>
<dbReference type="NCBIfam" id="TIGR00657">
    <property type="entry name" value="asp_kinases"/>
    <property type="match status" value="1"/>
</dbReference>
<evidence type="ECO:0000256" key="12">
    <source>
        <dbReference type="RuleBase" id="RU004249"/>
    </source>
</evidence>
<dbReference type="GO" id="GO:0009088">
    <property type="term" value="P:threonine biosynthetic process"/>
    <property type="evidence" value="ECO:0007669"/>
    <property type="project" value="UniProtKB-UniPathway"/>
</dbReference>
<dbReference type="CDD" id="cd04916">
    <property type="entry name" value="ACT_AKiii-YclM-BS_2"/>
    <property type="match status" value="1"/>
</dbReference>
<evidence type="ECO:0000256" key="4">
    <source>
        <dbReference type="ARBA" id="ARBA00022679"/>
    </source>
</evidence>
<keyword evidence="5 10" id="KW-0547">Nucleotide-binding</keyword>
<feature type="binding site" evidence="10">
    <location>
        <begin position="5"/>
        <end position="8"/>
    </location>
    <ligand>
        <name>ATP</name>
        <dbReference type="ChEBI" id="CHEBI:30616"/>
    </ligand>
</feature>
<comment type="pathway">
    <text evidence="12">Amino-acid biosynthesis; L-threonine biosynthesis; L-threonine from L-aspartate: step 1/5.</text>
</comment>
<comment type="similarity">
    <text evidence="3 11">Belongs to the aspartokinase family.</text>
</comment>
<dbReference type="Pfam" id="PF22468">
    <property type="entry name" value="ACT_9"/>
    <property type="match status" value="1"/>
</dbReference>
<dbReference type="InterPro" id="IPR001341">
    <property type="entry name" value="Asp_kinase"/>
</dbReference>
<dbReference type="UniPathway" id="UPA00051">
    <property type="reaction ID" value="UER00462"/>
</dbReference>
<feature type="domain" description="Aspartate/glutamate/uridylate kinase" evidence="13">
    <location>
        <begin position="2"/>
        <end position="276"/>
    </location>
</feature>
<dbReference type="GO" id="GO:0009089">
    <property type="term" value="P:lysine biosynthetic process via diaminopimelate"/>
    <property type="evidence" value="ECO:0007669"/>
    <property type="project" value="UniProtKB-UniPathway"/>
</dbReference>
<evidence type="ECO:0000259" key="14">
    <source>
        <dbReference type="Pfam" id="PF22468"/>
    </source>
</evidence>
<keyword evidence="6 11" id="KW-0418">Kinase</keyword>
<comment type="caution">
    <text evidence="15">The sequence shown here is derived from an EMBL/GenBank/DDBJ whole genome shotgun (WGS) entry which is preliminary data.</text>
</comment>
<comment type="catalytic activity">
    <reaction evidence="9 11">
        <text>L-aspartate + ATP = 4-phospho-L-aspartate + ADP</text>
        <dbReference type="Rhea" id="RHEA:23776"/>
        <dbReference type="ChEBI" id="CHEBI:29991"/>
        <dbReference type="ChEBI" id="CHEBI:30616"/>
        <dbReference type="ChEBI" id="CHEBI:57535"/>
        <dbReference type="ChEBI" id="CHEBI:456216"/>
        <dbReference type="EC" id="2.7.2.4"/>
    </reaction>
</comment>
<feature type="binding site" evidence="10">
    <location>
        <begin position="219"/>
        <end position="220"/>
    </location>
    <ligand>
        <name>ATP</name>
        <dbReference type="ChEBI" id="CHEBI:30616"/>
    </ligand>
</feature>
<dbReference type="CDD" id="cd04245">
    <property type="entry name" value="AAK_AKiii-YclM-BS"/>
    <property type="match status" value="1"/>
</dbReference>
<feature type="binding site" evidence="10">
    <location>
        <position position="49"/>
    </location>
    <ligand>
        <name>substrate</name>
    </ligand>
</feature>
<evidence type="ECO:0000256" key="6">
    <source>
        <dbReference type="ARBA" id="ARBA00022777"/>
    </source>
</evidence>
<feature type="binding site" evidence="10">
    <location>
        <position position="225"/>
    </location>
    <ligand>
        <name>ATP</name>
        <dbReference type="ChEBI" id="CHEBI:30616"/>
    </ligand>
</feature>
<dbReference type="PROSITE" id="PS00324">
    <property type="entry name" value="ASPARTOKINASE"/>
    <property type="match status" value="1"/>
</dbReference>
<evidence type="ECO:0000256" key="10">
    <source>
        <dbReference type="PIRSR" id="PIRSR000726-1"/>
    </source>
</evidence>
<dbReference type="RefSeq" id="WP_037551326.1">
    <property type="nucleotide sequence ID" value="NZ_CAJCGD010000002.1"/>
</dbReference>
<dbReference type="Proteomes" id="UP000053523">
    <property type="component" value="Unassembled WGS sequence"/>
</dbReference>
<evidence type="ECO:0000256" key="5">
    <source>
        <dbReference type="ARBA" id="ARBA00022741"/>
    </source>
</evidence>
<dbReference type="GO" id="GO:0004072">
    <property type="term" value="F:aspartate kinase activity"/>
    <property type="evidence" value="ECO:0007669"/>
    <property type="project" value="UniProtKB-EC"/>
</dbReference>
<evidence type="ECO:0000256" key="1">
    <source>
        <dbReference type="ARBA" id="ARBA00003121"/>
    </source>
</evidence>
<sequence>MKVAKFGGSSVSNATQIKKVLDIVNSDSDRKIIIVSAPGKRHKDDVKTTDLLVRLYEKVMNNLNYQDKKKEIIQRYADILHELDIDDSLLKVIDDTLEEIISTLKDKPLRLYDAILSCGENFNAQLIATYNDSQGFKTTYLSPKDAGILVTDLPQQAQILEEAYEKISKLKDIEGKIIIPGFFGVSKNDYVVTFPRGGSDITGAIIARGIRASLYENFTDVSGIYKANPNIINNPDLIEEITYREMRELSYAGFSVFHDEALQPLYKHRIPVVIKNTNRPQDKGTFIRHDRDVSDKNVIIGISCDKGFSVINIKKYLMNRQVGFTRKILEILEDYNISFDHMPSGIDSISIILRTHQLKDKEKDVLNAIRKRCDVDELSIEHDLAILMIVGEGMNKAIGTANTITHALAESKINLKMINQGSSEISMMFGISIEDADKAVLSTYEYCYHGICLNNLNKQA</sequence>
<dbReference type="InterPro" id="IPR042199">
    <property type="entry name" value="AsparK_Bifunc_asparK/hSer_DH"/>
</dbReference>
<name>A0A2K0A8D6_STAHA</name>
<dbReference type="InterPro" id="IPR054352">
    <property type="entry name" value="ACT_Aspartokinase"/>
</dbReference>
<evidence type="ECO:0000256" key="2">
    <source>
        <dbReference type="ARBA" id="ARBA00004766"/>
    </source>
</evidence>
<dbReference type="SUPFAM" id="SSF53633">
    <property type="entry name" value="Carbamate kinase-like"/>
    <property type="match status" value="1"/>
</dbReference>
<dbReference type="EC" id="2.7.2.4" evidence="11"/>
<dbReference type="Pfam" id="PF00696">
    <property type="entry name" value="AA_kinase"/>
    <property type="match status" value="1"/>
</dbReference>
<dbReference type="FunFam" id="3.40.1160.10:FF:000027">
    <property type="entry name" value="Aspartokinase"/>
    <property type="match status" value="1"/>
</dbReference>
<dbReference type="UniPathway" id="UPA00034">
    <property type="reaction ID" value="UER00015"/>
</dbReference>
<feature type="binding site" evidence="10">
    <location>
        <position position="120"/>
    </location>
    <ligand>
        <name>substrate</name>
    </ligand>
</feature>
<proteinExistence type="inferred from homology"/>
<dbReference type="GO" id="GO:0005829">
    <property type="term" value="C:cytosol"/>
    <property type="evidence" value="ECO:0007669"/>
    <property type="project" value="TreeGrafter"/>
</dbReference>
<dbReference type="GO" id="GO:0009090">
    <property type="term" value="P:homoserine biosynthetic process"/>
    <property type="evidence" value="ECO:0007669"/>
    <property type="project" value="TreeGrafter"/>
</dbReference>
<dbReference type="InterPro" id="IPR036393">
    <property type="entry name" value="AceGlu_kinase-like_sf"/>
</dbReference>
<evidence type="ECO:0000313" key="15">
    <source>
        <dbReference type="EMBL" id="PNN21263.1"/>
    </source>
</evidence>
<comment type="function">
    <text evidence="1">Catalyzes the phosphorylation of the beta-carboxyl group of aspartic acid with ATP to yield 4-phospho-L-aspartate, which is involved in the branched biosynthetic pathway leading to the biosynthesis of amino acids threonine, isoleucine and methionine.</text>
</comment>
<dbReference type="GO" id="GO:0019877">
    <property type="term" value="P:diaminopimelate biosynthetic process"/>
    <property type="evidence" value="ECO:0007669"/>
    <property type="project" value="UniProtKB-KW"/>
</dbReference>
<keyword evidence="8" id="KW-0220">Diaminopimelate biosynthesis</keyword>
<keyword evidence="4 11" id="KW-0808">Transferase</keyword>
<accession>A0A2K0A8D6</accession>
<keyword evidence="7 10" id="KW-0067">ATP-binding</keyword>
<dbReference type="Gene3D" id="3.30.2130.10">
    <property type="entry name" value="VC0802-like"/>
    <property type="match status" value="1"/>
</dbReference>
<dbReference type="NCBIfam" id="NF006540">
    <property type="entry name" value="PRK09034.1"/>
    <property type="match status" value="1"/>
</dbReference>
<keyword evidence="12" id="KW-0028">Amino-acid biosynthesis</keyword>
<evidence type="ECO:0000256" key="3">
    <source>
        <dbReference type="ARBA" id="ARBA00010122"/>
    </source>
</evidence>
<dbReference type="InterPro" id="IPR035804">
    <property type="entry name" value="AKIII_YclM_N"/>
</dbReference>
<dbReference type="SUPFAM" id="SSF55021">
    <property type="entry name" value="ACT-like"/>
    <property type="match status" value="2"/>
</dbReference>
<dbReference type="UniPathway" id="UPA00050">
    <property type="reaction ID" value="UER00461"/>
</dbReference>
<reference evidence="15 16" key="1">
    <citation type="submission" date="2017-12" db="EMBL/GenBank/DDBJ databases">
        <title>FDA dAtabase for Regulatory Grade micrObial Sequences (FDA-ARGOS): Supporting development and validation of Infectious Disease Dx tests.</title>
        <authorList>
            <person name="Hoffmann M."/>
            <person name="Allard M."/>
            <person name="Evans P."/>
            <person name="Brown E."/>
            <person name="Tallon L."/>
            <person name="Sadzewicz L."/>
            <person name="Sengamalay N."/>
            <person name="Ott S."/>
            <person name="Godinez A."/>
            <person name="Nagaraj S."/>
            <person name="Vavikolanu K."/>
            <person name="Aluvathingal J."/>
            <person name="Nadendla S."/>
            <person name="Sichtig H."/>
        </authorList>
    </citation>
    <scope>NUCLEOTIDE SEQUENCE [LARGE SCALE GENOMIC DNA]</scope>
    <source>
        <strain evidence="15 16">FDAARGOS_148</strain>
    </source>
</reference>
<dbReference type="PANTHER" id="PTHR21499:SF67">
    <property type="entry name" value="ASPARTOKINASE 3"/>
    <property type="match status" value="1"/>
</dbReference>
<feature type="domain" description="Aspartokinase ACT" evidence="14">
    <location>
        <begin position="388"/>
        <end position="441"/>
    </location>
</feature>
<dbReference type="Gene3D" id="3.40.1160.10">
    <property type="entry name" value="Acetylglutamate kinase-like"/>
    <property type="match status" value="1"/>
</dbReference>
<dbReference type="EMBL" id="LORN02000015">
    <property type="protein sequence ID" value="PNN21263.1"/>
    <property type="molecule type" value="Genomic_DNA"/>
</dbReference>
<dbReference type="InterPro" id="IPR001048">
    <property type="entry name" value="Asp/Glu/Uridylate_kinase"/>
</dbReference>
<comment type="pathway">
    <text evidence="12">Amino-acid biosynthesis; L-methionine biosynthesis via de novo pathway; L-homoserine from L-aspartate: step 1/3.</text>
</comment>
<gene>
    <name evidence="15" type="ORF">AL503_010985</name>
</gene>
<protein>
    <recommendedName>
        <fullName evidence="11">Aspartokinase</fullName>
        <ecNumber evidence="11">2.7.2.4</ecNumber>
    </recommendedName>
</protein>
<dbReference type="Gene3D" id="1.20.120.1320">
    <property type="entry name" value="Aspartokinase, catalytic domain"/>
    <property type="match status" value="1"/>
</dbReference>
<evidence type="ECO:0000256" key="9">
    <source>
        <dbReference type="ARBA" id="ARBA00047872"/>
    </source>
</evidence>
<evidence type="ECO:0000256" key="7">
    <source>
        <dbReference type="ARBA" id="ARBA00022840"/>
    </source>
</evidence>
<dbReference type="InterPro" id="IPR005260">
    <property type="entry name" value="Asp_kin_monofn"/>
</dbReference>